<dbReference type="Gene3D" id="3.40.190.10">
    <property type="entry name" value="Periplasmic binding protein-like II"/>
    <property type="match status" value="2"/>
</dbReference>
<dbReference type="STRING" id="515620.EUBELI_01598"/>
<proteinExistence type="inferred from homology"/>
<dbReference type="EMBL" id="CP001104">
    <property type="protein sequence ID" value="ACR72589.1"/>
    <property type="molecule type" value="Genomic_DNA"/>
</dbReference>
<dbReference type="PANTHER" id="PTHR43649:SF31">
    <property type="entry name" value="SN-GLYCEROL-3-PHOSPHATE-BINDING PERIPLASMIC PROTEIN UGPB"/>
    <property type="match status" value="1"/>
</dbReference>
<dbReference type="Proteomes" id="UP000001476">
    <property type="component" value="Chromosome"/>
</dbReference>
<dbReference type="AlphaFoldDB" id="C4Z2L4"/>
<dbReference type="PANTHER" id="PTHR43649">
    <property type="entry name" value="ARABINOSE-BINDING PROTEIN-RELATED"/>
    <property type="match status" value="1"/>
</dbReference>
<dbReference type="eggNOG" id="COG1653">
    <property type="taxonomic scope" value="Bacteria"/>
</dbReference>
<keyword evidence="3" id="KW-1185">Reference proteome</keyword>
<organism evidence="2 3">
    <name type="scientific">Lachnospira eligens (strain ATCC 27750 / DSM 3376 / VPI C15-48 / C15-B4)</name>
    <name type="common">Eubacterium eligens</name>
    <dbReference type="NCBI Taxonomy" id="515620"/>
    <lineage>
        <taxon>Bacteria</taxon>
        <taxon>Bacillati</taxon>
        <taxon>Bacillota</taxon>
        <taxon>Clostridia</taxon>
        <taxon>Lachnospirales</taxon>
        <taxon>Lachnospiraceae</taxon>
        <taxon>Lachnospira</taxon>
    </lineage>
</organism>
<evidence type="ECO:0000313" key="3">
    <source>
        <dbReference type="Proteomes" id="UP000001476"/>
    </source>
</evidence>
<dbReference type="HOGENOM" id="CLU_510666_0_0_9"/>
<evidence type="ECO:0008006" key="4">
    <source>
        <dbReference type="Google" id="ProtNLM"/>
    </source>
</evidence>
<accession>C4Z2L4</accession>
<comment type="similarity">
    <text evidence="1">Belongs to the bacterial solute-binding protein 1 family.</text>
</comment>
<dbReference type="SUPFAM" id="SSF53850">
    <property type="entry name" value="Periplasmic binding protein-like II"/>
    <property type="match status" value="1"/>
</dbReference>
<name>C4Z2L4_LACE2</name>
<gene>
    <name evidence="2" type="ordered locus">EUBELI_01598</name>
</gene>
<evidence type="ECO:0000313" key="2">
    <source>
        <dbReference type="EMBL" id="ACR72589.1"/>
    </source>
</evidence>
<evidence type="ECO:0000256" key="1">
    <source>
        <dbReference type="ARBA" id="ARBA00008520"/>
    </source>
</evidence>
<dbReference type="InterPro" id="IPR050490">
    <property type="entry name" value="Bact_solute-bd_prot1"/>
</dbReference>
<reference evidence="2 3" key="1">
    <citation type="journal article" date="2009" name="Proc. Natl. Acad. Sci. U.S.A.">
        <title>Characterizing a model human gut microbiota composed of members of its two dominant bacterial phyla.</title>
        <authorList>
            <person name="Mahowald M.A."/>
            <person name="Rey F.E."/>
            <person name="Seedorf H."/>
            <person name="Turnbaugh P.J."/>
            <person name="Fulton R.S."/>
            <person name="Wollam A."/>
            <person name="Shah N."/>
            <person name="Wang C."/>
            <person name="Magrini V."/>
            <person name="Wilson R.K."/>
            <person name="Cantarel B.L."/>
            <person name="Coutinho P.M."/>
            <person name="Henrissat B."/>
            <person name="Crock L.W."/>
            <person name="Russell A."/>
            <person name="Verberkmoes N.C."/>
            <person name="Hettich R.L."/>
            <person name="Gordon J.I."/>
        </authorList>
    </citation>
    <scope>NUCLEOTIDE SEQUENCE [LARGE SCALE GENOMIC DNA]</scope>
    <source>
        <strain evidence="3">ATCC 27750 / DSM 3376 / VPI C15-48 / C15-B4</strain>
    </source>
</reference>
<sequence>MIIYQCLKNEMGVKPRKPNKEGFKVYEKTLKKFAAVGLTLTSVVGLVACGSKNNTTDSKKETVDWASVEKPGKFTVMVDGTIVKETNGAAEFYKYYKELTGLDIEWIRPDHSSYADSVKNTFASGDLPDVVLLNSDYLANFASNGYLWDMTDAWEQSATKNSGRLTDMADAVMAGNVLAGPDGTKALYGFSPTRGNGCCTYVKASALKAAGLDPDKVANETMTYDQYYDMLKKIQAASSNKNYVISTSGFVAGGNKPEAPYTNYLPEFYQDAQFTFYLKDGKYVDGFSEEAMKKAMDRLKTAIDDKILDPATQNASTKEARNKFTNKDANLASSVFTYWAGTWDKNLTKLLPDQTDSLVAIKPIKEVGKYVERLAPAWAITYKAYENGKAEGIFKYFIDTMLDGGDIQVAWEYGAKGTHWDDKAETYTVAGKDGKEGKTYTAAEGEFHNLPSPETPSTLTTKNHIDPDLAIAGFGDKEDPGHKAQDPIITECYKMFNANCEMVEALPTTEVLSNNITDINTKRVEVLSQVVLGTKSYDEAMADYNSQVGAKVTAVIESLNETIK</sequence>
<dbReference type="KEGG" id="eel:EUBELI_01598"/>
<protein>
    <recommendedName>
        <fullName evidence="4">ABC transporter substrate-binding protein</fullName>
    </recommendedName>
</protein>